<organism evidence="1 2">
    <name type="scientific">Chlorobium luteolum (strain DSM 273 / BCRC 81028 / 2530)</name>
    <name type="common">Pelodictyon luteolum</name>
    <dbReference type="NCBI Taxonomy" id="319225"/>
    <lineage>
        <taxon>Bacteria</taxon>
        <taxon>Pseudomonadati</taxon>
        <taxon>Chlorobiota</taxon>
        <taxon>Chlorobiia</taxon>
        <taxon>Chlorobiales</taxon>
        <taxon>Chlorobiaceae</taxon>
        <taxon>Chlorobium/Pelodictyon group</taxon>
        <taxon>Pelodictyon</taxon>
    </lineage>
</organism>
<gene>
    <name evidence="1" type="ordered locus">Plut_1121</name>
</gene>
<accession>Q3B3U8</accession>
<evidence type="ECO:0000313" key="1">
    <source>
        <dbReference type="EMBL" id="ABB23983.1"/>
    </source>
</evidence>
<name>Q3B3U8_CHLL3</name>
<dbReference type="KEGG" id="plt:Plut_1121"/>
<dbReference type="RefSeq" id="WP_011357855.1">
    <property type="nucleotide sequence ID" value="NC_007512.1"/>
</dbReference>
<protein>
    <submittedName>
        <fullName evidence="1">Uncharacterized protein</fullName>
    </submittedName>
</protein>
<dbReference type="eggNOG" id="COG2849">
    <property type="taxonomic scope" value="Bacteria"/>
</dbReference>
<evidence type="ECO:0000313" key="2">
    <source>
        <dbReference type="Proteomes" id="UP000002709"/>
    </source>
</evidence>
<proteinExistence type="predicted"/>
<dbReference type="AlphaFoldDB" id="Q3B3U8"/>
<dbReference type="EMBL" id="CP000096">
    <property type="protein sequence ID" value="ABB23983.1"/>
    <property type="molecule type" value="Genomic_DNA"/>
</dbReference>
<dbReference type="STRING" id="319225.Plut_1121"/>
<keyword evidence="2" id="KW-1185">Reference proteome</keyword>
<sequence>MTTRTMQPCSTPYGGLEGIEFRELASNSRMDGGFITGPQTLKTPFGDMVPQFETEDMGRRTLKPLCFYKDGTPKAIPLQTRTMLKTPIGHLPAELLTFYPSGALKRVFPLDGKLSGFWSWQNELKLAEKLSFDSPQGALNAKVIAFRFYESGALKSLTLWPGESITIMTPLGMITARKGVSFYENGSVRSLEPLKKTVLETPIGDMRAYDSEPNGIHGDTNSLQFAPDGSIKGISTVDEAIEVSIEGVLEVFRPGLKNNVCGDERKVKVPMHVLFRGERVFINSEEGEGFSVETCRAIGLEALSGADEPSYSCGG</sequence>
<dbReference type="Proteomes" id="UP000002709">
    <property type="component" value="Chromosome"/>
</dbReference>
<reference evidence="2" key="1">
    <citation type="submission" date="2005-08" db="EMBL/GenBank/DDBJ databases">
        <title>Complete sequence of Pelodictyon luteolum DSM 273.</title>
        <authorList>
            <consortium name="US DOE Joint Genome Institute"/>
            <person name="Copeland A."/>
            <person name="Lucas S."/>
            <person name="Lapidus A."/>
            <person name="Barry K."/>
            <person name="Detter J.C."/>
            <person name="Glavina T."/>
            <person name="Hammon N."/>
            <person name="Israni S."/>
            <person name="Pitluck S."/>
            <person name="Bryant D."/>
            <person name="Schmutz J."/>
            <person name="Larimer F."/>
            <person name="Land M."/>
            <person name="Kyrpides N."/>
            <person name="Ivanova N."/>
            <person name="Richardson P."/>
        </authorList>
    </citation>
    <scope>NUCLEOTIDE SEQUENCE [LARGE SCALE GENOMIC DNA]</scope>
    <source>
        <strain evidence="2">DSM 273 / BCRC 81028 / 2530</strain>
    </source>
</reference>
<dbReference type="HOGENOM" id="CLU_065973_0_0_10"/>